<evidence type="ECO:0000313" key="3">
    <source>
        <dbReference type="Proteomes" id="UP001240447"/>
    </source>
</evidence>
<comment type="caution">
    <text evidence="2">The sequence shown here is derived from an EMBL/GenBank/DDBJ whole genome shotgun (WGS) entry which is preliminary data.</text>
</comment>
<protein>
    <recommendedName>
        <fullName evidence="4">DUF3054 domain-containing protein</fullName>
    </recommendedName>
</protein>
<dbReference type="RefSeq" id="WP_068122542.1">
    <property type="nucleotide sequence ID" value="NZ_CCXJ01000602.1"/>
</dbReference>
<proteinExistence type="predicted"/>
<keyword evidence="1" id="KW-1133">Transmembrane helix</keyword>
<feature type="transmembrane region" description="Helical" evidence="1">
    <location>
        <begin position="60"/>
        <end position="78"/>
    </location>
</feature>
<dbReference type="InterPro" id="IPR021414">
    <property type="entry name" value="DUF3054"/>
</dbReference>
<dbReference type="EMBL" id="JAUSQM010000001">
    <property type="protein sequence ID" value="MDP9821431.1"/>
    <property type="molecule type" value="Genomic_DNA"/>
</dbReference>
<evidence type="ECO:0000313" key="2">
    <source>
        <dbReference type="EMBL" id="MDP9821431.1"/>
    </source>
</evidence>
<gene>
    <name evidence="2" type="ORF">J2S59_001240</name>
</gene>
<name>A0ABT9NM73_9ACTN</name>
<keyword evidence="1" id="KW-0812">Transmembrane</keyword>
<keyword evidence="3" id="KW-1185">Reference proteome</keyword>
<sequence>MHRLLVVVLDAVVVLVFAVLGRRSHEEGGGLTGIGDTAWPFLIGLLLAHLAIRGSATWRAGLLVWVCTLVVGMVLRQLSGDGTAFSFVLVATGFLGVGLVGWRLLARPLCGLATSDTDRRR</sequence>
<organism evidence="2 3">
    <name type="scientific">Nocardioides massiliensis</name>
    <dbReference type="NCBI Taxonomy" id="1325935"/>
    <lineage>
        <taxon>Bacteria</taxon>
        <taxon>Bacillati</taxon>
        <taxon>Actinomycetota</taxon>
        <taxon>Actinomycetes</taxon>
        <taxon>Propionibacteriales</taxon>
        <taxon>Nocardioidaceae</taxon>
        <taxon>Nocardioides</taxon>
    </lineage>
</organism>
<keyword evidence="1" id="KW-0472">Membrane</keyword>
<accession>A0ABT9NM73</accession>
<dbReference type="Pfam" id="PF11255">
    <property type="entry name" value="DUF3054"/>
    <property type="match status" value="1"/>
</dbReference>
<feature type="transmembrane region" description="Helical" evidence="1">
    <location>
        <begin position="37"/>
        <end position="53"/>
    </location>
</feature>
<evidence type="ECO:0000256" key="1">
    <source>
        <dbReference type="SAM" id="Phobius"/>
    </source>
</evidence>
<feature type="transmembrane region" description="Helical" evidence="1">
    <location>
        <begin position="84"/>
        <end position="105"/>
    </location>
</feature>
<dbReference type="Proteomes" id="UP001240447">
    <property type="component" value="Unassembled WGS sequence"/>
</dbReference>
<evidence type="ECO:0008006" key="4">
    <source>
        <dbReference type="Google" id="ProtNLM"/>
    </source>
</evidence>
<reference evidence="2 3" key="1">
    <citation type="submission" date="2023-07" db="EMBL/GenBank/DDBJ databases">
        <title>Sequencing the genomes of 1000 actinobacteria strains.</title>
        <authorList>
            <person name="Klenk H.-P."/>
        </authorList>
    </citation>
    <scope>NUCLEOTIDE SEQUENCE [LARGE SCALE GENOMIC DNA]</scope>
    <source>
        <strain evidence="2 3">GD13</strain>
    </source>
</reference>